<evidence type="ECO:0000256" key="2">
    <source>
        <dbReference type="PROSITE-ProRule" id="PRU00047"/>
    </source>
</evidence>
<dbReference type="PROSITE" id="PS50158">
    <property type="entry name" value="ZF_CCHC"/>
    <property type="match status" value="1"/>
</dbReference>
<dbReference type="AlphaFoldDB" id="A0A5B0PXX8"/>
<keyword evidence="2" id="KW-0862">Zinc</keyword>
<dbReference type="OrthoDB" id="2507259at2759"/>
<evidence type="ECO:0000313" key="7">
    <source>
        <dbReference type="Proteomes" id="UP000324748"/>
    </source>
</evidence>
<dbReference type="GO" id="GO:0006397">
    <property type="term" value="P:mRNA processing"/>
    <property type="evidence" value="ECO:0007669"/>
    <property type="project" value="UniProtKB-KW"/>
</dbReference>
<dbReference type="Gene3D" id="4.10.60.10">
    <property type="entry name" value="Zinc finger, CCHC-type"/>
    <property type="match status" value="1"/>
</dbReference>
<reference evidence="7 8" key="1">
    <citation type="submission" date="2019-05" db="EMBL/GenBank/DDBJ databases">
        <title>Emergence of the Ug99 lineage of the wheat stem rust pathogen through somatic hybridization.</title>
        <authorList>
            <person name="Li F."/>
            <person name="Upadhyaya N.M."/>
            <person name="Sperschneider J."/>
            <person name="Matny O."/>
            <person name="Nguyen-Phuc H."/>
            <person name="Mago R."/>
            <person name="Raley C."/>
            <person name="Miller M.E."/>
            <person name="Silverstein K.A.T."/>
            <person name="Henningsen E."/>
            <person name="Hirsch C.D."/>
            <person name="Visser B."/>
            <person name="Pretorius Z.A."/>
            <person name="Steffenson B.J."/>
            <person name="Schwessinger B."/>
            <person name="Dodds P.N."/>
            <person name="Figueroa M."/>
        </authorList>
    </citation>
    <scope>NUCLEOTIDE SEQUENCE [LARGE SCALE GENOMIC DNA]</scope>
    <source>
        <strain evidence="5">21-0</strain>
        <strain evidence="6 8">Ug99</strain>
    </source>
</reference>
<evidence type="ECO:0000256" key="3">
    <source>
        <dbReference type="SAM" id="MobiDB-lite"/>
    </source>
</evidence>
<dbReference type="InterPro" id="IPR036875">
    <property type="entry name" value="Znf_CCHC_sf"/>
</dbReference>
<feature type="domain" description="CCHC-type" evidence="4">
    <location>
        <begin position="167"/>
        <end position="180"/>
    </location>
</feature>
<comment type="caution">
    <text evidence="5">The sequence shown here is derived from an EMBL/GenBank/DDBJ whole genome shotgun (WGS) entry which is preliminary data.</text>
</comment>
<dbReference type="SUPFAM" id="SSF57756">
    <property type="entry name" value="Retrovirus zinc finger-like domains"/>
    <property type="match status" value="1"/>
</dbReference>
<dbReference type="GO" id="GO:0008270">
    <property type="term" value="F:zinc ion binding"/>
    <property type="evidence" value="ECO:0007669"/>
    <property type="project" value="UniProtKB-KW"/>
</dbReference>
<accession>A0A5B0PXX8</accession>
<name>A0A5B0PXX8_PUCGR</name>
<feature type="compositionally biased region" description="Polar residues" evidence="3">
    <location>
        <begin position="207"/>
        <end position="218"/>
    </location>
</feature>
<keyword evidence="2" id="KW-0479">Metal-binding</keyword>
<evidence type="ECO:0000313" key="5">
    <source>
        <dbReference type="EMBL" id="KAA1105781.1"/>
    </source>
</evidence>
<gene>
    <name evidence="5" type="ORF">PGT21_019082</name>
    <name evidence="6" type="ORF">PGTUg99_019373</name>
</gene>
<evidence type="ECO:0000259" key="4">
    <source>
        <dbReference type="PROSITE" id="PS50158"/>
    </source>
</evidence>
<dbReference type="EMBL" id="VDEP01000041">
    <property type="protein sequence ID" value="KAA1135134.1"/>
    <property type="molecule type" value="Genomic_DNA"/>
</dbReference>
<feature type="region of interest" description="Disordered" evidence="3">
    <location>
        <begin position="201"/>
        <end position="229"/>
    </location>
</feature>
<organism evidence="5 7">
    <name type="scientific">Puccinia graminis f. sp. tritici</name>
    <dbReference type="NCBI Taxonomy" id="56615"/>
    <lineage>
        <taxon>Eukaryota</taxon>
        <taxon>Fungi</taxon>
        <taxon>Dikarya</taxon>
        <taxon>Basidiomycota</taxon>
        <taxon>Pucciniomycotina</taxon>
        <taxon>Pucciniomycetes</taxon>
        <taxon>Pucciniales</taxon>
        <taxon>Pucciniaceae</taxon>
        <taxon>Puccinia</taxon>
    </lineage>
</organism>
<sequence length="229" mass="25677">MTRKSPPSHSLSLFPKESYTIERRVPLKDVKKEEFNTQFAAMYCNTEKKAKAEAALHTLKQTKLVVAHYTHQCNLQAHNAGWEAPTLVSQYKHGLKTQIRVVLLMAWTEFMDVSEVANLALKIDNELNGIAPAETSSTPDPNAMDLLVLRGRLLEAEKTKMMRAGQCFRCGGQGHRVRECLDRDSKGKGKEQTQIAELEEEIKQLKGGSSSSPETDTVSAMYHYVSEPQ</sequence>
<keyword evidence="2" id="KW-0863">Zinc-finger</keyword>
<keyword evidence="1" id="KW-0507">mRNA processing</keyword>
<dbReference type="GO" id="GO:0003676">
    <property type="term" value="F:nucleic acid binding"/>
    <property type="evidence" value="ECO:0007669"/>
    <property type="project" value="InterPro"/>
</dbReference>
<dbReference type="EMBL" id="VSWC01000040">
    <property type="protein sequence ID" value="KAA1105781.1"/>
    <property type="molecule type" value="Genomic_DNA"/>
</dbReference>
<evidence type="ECO:0000313" key="8">
    <source>
        <dbReference type="Proteomes" id="UP000325313"/>
    </source>
</evidence>
<evidence type="ECO:0000313" key="6">
    <source>
        <dbReference type="EMBL" id="KAA1135134.1"/>
    </source>
</evidence>
<evidence type="ECO:0000256" key="1">
    <source>
        <dbReference type="ARBA" id="ARBA00022664"/>
    </source>
</evidence>
<dbReference type="Proteomes" id="UP000324748">
    <property type="component" value="Unassembled WGS sequence"/>
</dbReference>
<protein>
    <recommendedName>
        <fullName evidence="4">CCHC-type domain-containing protein</fullName>
    </recommendedName>
</protein>
<keyword evidence="7" id="KW-1185">Reference proteome</keyword>
<dbReference type="Proteomes" id="UP000325313">
    <property type="component" value="Unassembled WGS sequence"/>
</dbReference>
<dbReference type="InterPro" id="IPR001878">
    <property type="entry name" value="Znf_CCHC"/>
</dbReference>
<proteinExistence type="predicted"/>